<dbReference type="Proteomes" id="UP000053260">
    <property type="component" value="Unassembled WGS sequence"/>
</dbReference>
<comment type="caution">
    <text evidence="2">The sequence shown here is derived from an EMBL/GenBank/DDBJ whole genome shotgun (WGS) entry which is preliminary data.</text>
</comment>
<dbReference type="RefSeq" id="WP_067027297.1">
    <property type="nucleotide sequence ID" value="NZ_KQ949095.1"/>
</dbReference>
<evidence type="ECO:0000256" key="1">
    <source>
        <dbReference type="SAM" id="Phobius"/>
    </source>
</evidence>
<keyword evidence="1" id="KW-0472">Membrane</keyword>
<dbReference type="EMBL" id="LMXB01000072">
    <property type="protein sequence ID" value="KUO17699.1"/>
    <property type="molecule type" value="Genomic_DNA"/>
</dbReference>
<keyword evidence="1" id="KW-0812">Transmembrane</keyword>
<keyword evidence="3" id="KW-1185">Reference proteome</keyword>
<evidence type="ECO:0000313" key="2">
    <source>
        <dbReference type="EMBL" id="KUO17699.1"/>
    </source>
</evidence>
<dbReference type="AlphaFoldDB" id="A0A101UVL8"/>
<proteinExistence type="predicted"/>
<evidence type="ECO:0000313" key="3">
    <source>
        <dbReference type="Proteomes" id="UP000053260"/>
    </source>
</evidence>
<name>A0A101UVL8_9ACTN</name>
<reference evidence="2 3" key="1">
    <citation type="submission" date="2015-10" db="EMBL/GenBank/DDBJ databases">
        <title>Draft genome sequence of Streptomyces sp. RV15, isolated from a marine sponge.</title>
        <authorList>
            <person name="Ruckert C."/>
            <person name="Abdelmohsen U.R."/>
            <person name="Winkler A."/>
            <person name="Hentschel U."/>
            <person name="Kalinowski J."/>
            <person name="Kampfer P."/>
            <person name="Glaeser S."/>
        </authorList>
    </citation>
    <scope>NUCLEOTIDE SEQUENCE [LARGE SCALE GENOMIC DNA]</scope>
    <source>
        <strain evidence="2 3">RV15</strain>
    </source>
</reference>
<feature type="transmembrane region" description="Helical" evidence="1">
    <location>
        <begin position="12"/>
        <end position="30"/>
    </location>
</feature>
<keyword evidence="1" id="KW-1133">Transmembrane helix</keyword>
<gene>
    <name evidence="2" type="ORF">AQJ91_28725</name>
</gene>
<dbReference type="STRING" id="909626.AQJ91_28725"/>
<organism evidence="2 3">
    <name type="scientific">Streptomyces dysideae</name>
    <dbReference type="NCBI Taxonomy" id="909626"/>
    <lineage>
        <taxon>Bacteria</taxon>
        <taxon>Bacillati</taxon>
        <taxon>Actinomycetota</taxon>
        <taxon>Actinomycetes</taxon>
        <taxon>Kitasatosporales</taxon>
        <taxon>Streptomycetaceae</taxon>
        <taxon>Streptomyces</taxon>
    </lineage>
</organism>
<accession>A0A101UVL8</accession>
<protein>
    <submittedName>
        <fullName evidence="2">Uncharacterized protein</fullName>
    </submittedName>
</protein>
<feature type="transmembrane region" description="Helical" evidence="1">
    <location>
        <begin position="36"/>
        <end position="53"/>
    </location>
</feature>
<sequence length="68" mass="7110">MNARRIPVITAEAVLYLVAAVLVVLCLALIASVAGLPLVPLVIPVVVALVLPARRLGRAGHRRPVARA</sequence>